<evidence type="ECO:0000313" key="3">
    <source>
        <dbReference type="Proteomes" id="UP000578449"/>
    </source>
</evidence>
<keyword evidence="3" id="KW-1185">Reference proteome</keyword>
<accession>A0A840PFP8</accession>
<dbReference type="PANTHER" id="PTHR43433:SF10">
    <property type="entry name" value="AB HYDROLASE-1 DOMAIN-CONTAINING PROTEIN"/>
    <property type="match status" value="1"/>
</dbReference>
<gene>
    <name evidence="2" type="ORF">HNP84_004599</name>
</gene>
<proteinExistence type="predicted"/>
<dbReference type="RefSeq" id="WP_185051742.1">
    <property type="nucleotide sequence ID" value="NZ_BAABIX010000004.1"/>
</dbReference>
<dbReference type="GO" id="GO:0003824">
    <property type="term" value="F:catalytic activity"/>
    <property type="evidence" value="ECO:0007669"/>
    <property type="project" value="UniProtKB-ARBA"/>
</dbReference>
<dbReference type="EMBL" id="JACHGN010000009">
    <property type="protein sequence ID" value="MBB5134865.1"/>
    <property type="molecule type" value="Genomic_DNA"/>
</dbReference>
<dbReference type="SUPFAM" id="SSF53474">
    <property type="entry name" value="alpha/beta-Hydrolases"/>
    <property type="match status" value="1"/>
</dbReference>
<evidence type="ECO:0000313" key="2">
    <source>
        <dbReference type="EMBL" id="MBB5134865.1"/>
    </source>
</evidence>
<dbReference type="PANTHER" id="PTHR43433">
    <property type="entry name" value="HYDROLASE, ALPHA/BETA FOLD FAMILY PROTEIN"/>
    <property type="match status" value="1"/>
</dbReference>
<organism evidence="2 3">
    <name type="scientific">Thermocatellispora tengchongensis</name>
    <dbReference type="NCBI Taxonomy" id="1073253"/>
    <lineage>
        <taxon>Bacteria</taxon>
        <taxon>Bacillati</taxon>
        <taxon>Actinomycetota</taxon>
        <taxon>Actinomycetes</taxon>
        <taxon>Streptosporangiales</taxon>
        <taxon>Streptosporangiaceae</taxon>
        <taxon>Thermocatellispora</taxon>
    </lineage>
</organism>
<comment type="caution">
    <text evidence="2">The sequence shown here is derived from an EMBL/GenBank/DDBJ whole genome shotgun (WGS) entry which is preliminary data.</text>
</comment>
<sequence length="300" mass="32149">MTRVVVARDGRNLAVETWGQPDATPVFLLHGTPGGRFQPRPRAKTLHLLGIRLISFDRPGYGGSDRRINRVVADAAEDVEDIADALGLGRFAVVGRSGGAPHALACAAVLGDRTIRAAALVGLAPRLAEGLDWFDGMIEANVAEYVAARAGHRVVASRLRAAADEIRADPASKVLNICAQVPDSDRQVVGDHGIRRMLERNFAEGLRVSEDGWVDDVLAFTAPWGFDVAAIEAPTLLWHGENDVYSPVSHTRWLAKRIRNATVRIQRGAAHFGALKAMPEILAWVASGAAVRSAEAQGLG</sequence>
<dbReference type="Proteomes" id="UP000578449">
    <property type="component" value="Unassembled WGS sequence"/>
</dbReference>
<name>A0A840PFP8_9ACTN</name>
<dbReference type="Gene3D" id="3.40.50.1820">
    <property type="entry name" value="alpha/beta hydrolase"/>
    <property type="match status" value="1"/>
</dbReference>
<protein>
    <submittedName>
        <fullName evidence="2">Pimeloyl-ACP methyl ester carboxylesterase</fullName>
    </submittedName>
</protein>
<dbReference type="AlphaFoldDB" id="A0A840PFP8"/>
<evidence type="ECO:0000259" key="1">
    <source>
        <dbReference type="Pfam" id="PF00561"/>
    </source>
</evidence>
<feature type="domain" description="AB hydrolase-1" evidence="1">
    <location>
        <begin position="25"/>
        <end position="273"/>
    </location>
</feature>
<dbReference type="InterPro" id="IPR029058">
    <property type="entry name" value="AB_hydrolase_fold"/>
</dbReference>
<dbReference type="InterPro" id="IPR050471">
    <property type="entry name" value="AB_hydrolase"/>
</dbReference>
<dbReference type="Pfam" id="PF00561">
    <property type="entry name" value="Abhydrolase_1"/>
    <property type="match status" value="1"/>
</dbReference>
<dbReference type="InterPro" id="IPR000073">
    <property type="entry name" value="AB_hydrolase_1"/>
</dbReference>
<reference evidence="2 3" key="1">
    <citation type="submission" date="2020-08" db="EMBL/GenBank/DDBJ databases">
        <title>Genomic Encyclopedia of Type Strains, Phase IV (KMG-IV): sequencing the most valuable type-strain genomes for metagenomic binning, comparative biology and taxonomic classification.</title>
        <authorList>
            <person name="Goeker M."/>
        </authorList>
    </citation>
    <scope>NUCLEOTIDE SEQUENCE [LARGE SCALE GENOMIC DNA]</scope>
    <source>
        <strain evidence="2 3">DSM 45615</strain>
    </source>
</reference>